<keyword evidence="2" id="KW-0413">Isomerase</keyword>
<dbReference type="PANTHER" id="PTHR11941:SF27">
    <property type="entry name" value="ETHYLMALONYL-COA DECARBOXYLASE"/>
    <property type="match status" value="1"/>
</dbReference>
<name>A0A5C8P3S3_9BACI</name>
<dbReference type="AlphaFoldDB" id="A0A5C8P3S3"/>
<keyword evidence="1" id="KW-0456">Lyase</keyword>
<organism evidence="2 3">
    <name type="scientific">Cerasibacillus terrae</name>
    <dbReference type="NCBI Taxonomy" id="2498845"/>
    <lineage>
        <taxon>Bacteria</taxon>
        <taxon>Bacillati</taxon>
        <taxon>Bacillota</taxon>
        <taxon>Bacilli</taxon>
        <taxon>Bacillales</taxon>
        <taxon>Bacillaceae</taxon>
        <taxon>Cerasibacillus</taxon>
    </lineage>
</organism>
<accession>A0A5C8P3S3</accession>
<protein>
    <submittedName>
        <fullName evidence="2">Enoyl-CoA hydratase/isomerase family protein</fullName>
    </submittedName>
</protein>
<dbReference type="Proteomes" id="UP000321574">
    <property type="component" value="Unassembled WGS sequence"/>
</dbReference>
<dbReference type="SUPFAM" id="SSF52096">
    <property type="entry name" value="ClpP/crotonase"/>
    <property type="match status" value="1"/>
</dbReference>
<dbReference type="InterPro" id="IPR029045">
    <property type="entry name" value="ClpP/crotonase-like_dom_sf"/>
</dbReference>
<dbReference type="GO" id="GO:0006635">
    <property type="term" value="P:fatty acid beta-oxidation"/>
    <property type="evidence" value="ECO:0007669"/>
    <property type="project" value="TreeGrafter"/>
</dbReference>
<dbReference type="OrthoDB" id="9775794at2"/>
<dbReference type="CDD" id="cd06558">
    <property type="entry name" value="crotonase-like"/>
    <property type="match status" value="1"/>
</dbReference>
<dbReference type="GO" id="GO:0005829">
    <property type="term" value="C:cytosol"/>
    <property type="evidence" value="ECO:0007669"/>
    <property type="project" value="TreeGrafter"/>
</dbReference>
<dbReference type="Gene3D" id="3.90.226.10">
    <property type="entry name" value="2-enoyl-CoA Hydratase, Chain A, domain 1"/>
    <property type="match status" value="1"/>
</dbReference>
<reference evidence="2 3" key="1">
    <citation type="submission" date="2019-06" db="EMBL/GenBank/DDBJ databases">
        <title>Cerasibacillus sp. nov., isolated from maize field.</title>
        <authorList>
            <person name="Lin S.-Y."/>
            <person name="Tsai C.-F."/>
            <person name="Young C.-C."/>
        </authorList>
    </citation>
    <scope>NUCLEOTIDE SEQUENCE [LARGE SCALE GENOMIC DNA]</scope>
    <source>
        <strain evidence="2 3">CC-CFT480</strain>
    </source>
</reference>
<dbReference type="InterPro" id="IPR001753">
    <property type="entry name" value="Enoyl-CoA_hydra/iso"/>
</dbReference>
<dbReference type="Pfam" id="PF00378">
    <property type="entry name" value="ECH_1"/>
    <property type="match status" value="1"/>
</dbReference>
<comment type="caution">
    <text evidence="2">The sequence shown here is derived from an EMBL/GenBank/DDBJ whole genome shotgun (WGS) entry which is preliminary data.</text>
</comment>
<dbReference type="GO" id="GO:0016853">
    <property type="term" value="F:isomerase activity"/>
    <property type="evidence" value="ECO:0007669"/>
    <property type="project" value="UniProtKB-KW"/>
</dbReference>
<evidence type="ECO:0000313" key="3">
    <source>
        <dbReference type="Proteomes" id="UP000321574"/>
    </source>
</evidence>
<dbReference type="EMBL" id="VDUW01000001">
    <property type="protein sequence ID" value="TXL68108.1"/>
    <property type="molecule type" value="Genomic_DNA"/>
</dbReference>
<proteinExistence type="predicted"/>
<gene>
    <name evidence="2" type="ORF">FHP05_00800</name>
</gene>
<sequence length="258" mass="29315">MCGEIFYQNINNTYGLIRIERPEKRNAISKRMVEQFKRALKQAKHEQMNCLVITGAGERMFCAGGDLTYLHGNLTEEEAFQELYQMKEVLMDIVSFPVPVICLLNGDALGGGCEIATACDIRIAKEGTSFGFIQSTIGITPAWGGGILLYEKVHPSFAFQWILEGKIYEGQYLQKQGWIHRLISEDAWGNLESMIEPYISKSISLMQTLKEQYKRKIASLALSAEMNEEIRNCAKEWHSPAHVEAVNTFLERKKTEHI</sequence>
<dbReference type="PANTHER" id="PTHR11941">
    <property type="entry name" value="ENOYL-COA HYDRATASE-RELATED"/>
    <property type="match status" value="1"/>
</dbReference>
<dbReference type="GO" id="GO:0016829">
    <property type="term" value="F:lyase activity"/>
    <property type="evidence" value="ECO:0007669"/>
    <property type="project" value="UniProtKB-KW"/>
</dbReference>
<evidence type="ECO:0000256" key="1">
    <source>
        <dbReference type="ARBA" id="ARBA00023239"/>
    </source>
</evidence>
<evidence type="ECO:0000313" key="2">
    <source>
        <dbReference type="EMBL" id="TXL68108.1"/>
    </source>
</evidence>
<keyword evidence="3" id="KW-1185">Reference proteome</keyword>